<dbReference type="Proteomes" id="UP000298030">
    <property type="component" value="Unassembled WGS sequence"/>
</dbReference>
<keyword evidence="2" id="KW-1185">Reference proteome</keyword>
<protein>
    <recommendedName>
        <fullName evidence="3">F-box domain-containing protein</fullName>
    </recommendedName>
</protein>
<dbReference type="SUPFAM" id="SSF52047">
    <property type="entry name" value="RNI-like"/>
    <property type="match status" value="1"/>
</dbReference>
<accession>A0A4Y7T8G4</accession>
<organism evidence="1 2">
    <name type="scientific">Coprinellus micaceus</name>
    <name type="common">Glistening ink-cap mushroom</name>
    <name type="synonym">Coprinus micaceus</name>
    <dbReference type="NCBI Taxonomy" id="71717"/>
    <lineage>
        <taxon>Eukaryota</taxon>
        <taxon>Fungi</taxon>
        <taxon>Dikarya</taxon>
        <taxon>Basidiomycota</taxon>
        <taxon>Agaricomycotina</taxon>
        <taxon>Agaricomycetes</taxon>
        <taxon>Agaricomycetidae</taxon>
        <taxon>Agaricales</taxon>
        <taxon>Agaricineae</taxon>
        <taxon>Psathyrellaceae</taxon>
        <taxon>Coprinellus</taxon>
    </lineage>
</organism>
<evidence type="ECO:0008006" key="3">
    <source>
        <dbReference type="Google" id="ProtNLM"/>
    </source>
</evidence>
<comment type="caution">
    <text evidence="1">The sequence shown here is derived from an EMBL/GenBank/DDBJ whole genome shotgun (WGS) entry which is preliminary data.</text>
</comment>
<dbReference type="AlphaFoldDB" id="A0A4Y7T8G4"/>
<gene>
    <name evidence="1" type="ORF">FA13DRAFT_600699</name>
</gene>
<sequence>MIMIDETGPVGAQWLSDDNGRLERAVDKLKLQNLESLTIKRPTSSPWATLPQSAKSAIIKLCGAPGLVHLGLHGAPMQLVKYCRSSLEVFDLWECSIDPLVQPAHTPLLRIANLNHFRRVISWILANDTIKLHGVETLKIAPHNLEDYDQVTALVRRCSPSLETLNLYATASNSEYHPCASRDTSRF</sequence>
<name>A0A4Y7T8G4_COPMI</name>
<dbReference type="STRING" id="71717.A0A4Y7T8G4"/>
<dbReference type="EMBL" id="QPFP01000025">
    <property type="protein sequence ID" value="TEB29892.1"/>
    <property type="molecule type" value="Genomic_DNA"/>
</dbReference>
<proteinExistence type="predicted"/>
<evidence type="ECO:0000313" key="2">
    <source>
        <dbReference type="Proteomes" id="UP000298030"/>
    </source>
</evidence>
<reference evidence="1 2" key="1">
    <citation type="journal article" date="2019" name="Nat. Ecol. Evol.">
        <title>Megaphylogeny resolves global patterns of mushroom evolution.</title>
        <authorList>
            <person name="Varga T."/>
            <person name="Krizsan K."/>
            <person name="Foldi C."/>
            <person name="Dima B."/>
            <person name="Sanchez-Garcia M."/>
            <person name="Sanchez-Ramirez S."/>
            <person name="Szollosi G.J."/>
            <person name="Szarkandi J.G."/>
            <person name="Papp V."/>
            <person name="Albert L."/>
            <person name="Andreopoulos W."/>
            <person name="Angelini C."/>
            <person name="Antonin V."/>
            <person name="Barry K.W."/>
            <person name="Bougher N.L."/>
            <person name="Buchanan P."/>
            <person name="Buyck B."/>
            <person name="Bense V."/>
            <person name="Catcheside P."/>
            <person name="Chovatia M."/>
            <person name="Cooper J."/>
            <person name="Damon W."/>
            <person name="Desjardin D."/>
            <person name="Finy P."/>
            <person name="Geml J."/>
            <person name="Haridas S."/>
            <person name="Hughes K."/>
            <person name="Justo A."/>
            <person name="Karasinski D."/>
            <person name="Kautmanova I."/>
            <person name="Kiss B."/>
            <person name="Kocsube S."/>
            <person name="Kotiranta H."/>
            <person name="LaButti K.M."/>
            <person name="Lechner B.E."/>
            <person name="Liimatainen K."/>
            <person name="Lipzen A."/>
            <person name="Lukacs Z."/>
            <person name="Mihaltcheva S."/>
            <person name="Morgado L.N."/>
            <person name="Niskanen T."/>
            <person name="Noordeloos M.E."/>
            <person name="Ohm R.A."/>
            <person name="Ortiz-Santana B."/>
            <person name="Ovrebo C."/>
            <person name="Racz N."/>
            <person name="Riley R."/>
            <person name="Savchenko A."/>
            <person name="Shiryaev A."/>
            <person name="Soop K."/>
            <person name="Spirin V."/>
            <person name="Szebenyi C."/>
            <person name="Tomsovsky M."/>
            <person name="Tulloss R.E."/>
            <person name="Uehling J."/>
            <person name="Grigoriev I.V."/>
            <person name="Vagvolgyi C."/>
            <person name="Papp T."/>
            <person name="Martin F.M."/>
            <person name="Miettinen O."/>
            <person name="Hibbett D.S."/>
            <person name="Nagy L.G."/>
        </authorList>
    </citation>
    <scope>NUCLEOTIDE SEQUENCE [LARGE SCALE GENOMIC DNA]</scope>
    <source>
        <strain evidence="1 2">FP101781</strain>
    </source>
</reference>
<evidence type="ECO:0000313" key="1">
    <source>
        <dbReference type="EMBL" id="TEB29892.1"/>
    </source>
</evidence>